<protein>
    <submittedName>
        <fullName evidence="4">Porin family protein</fullName>
    </submittedName>
</protein>
<gene>
    <name evidence="4" type="ORF">EKG38_09765</name>
</gene>
<dbReference type="Proteomes" id="UP000267448">
    <property type="component" value="Unassembled WGS sequence"/>
</dbReference>
<feature type="signal peptide" evidence="2">
    <location>
        <begin position="1"/>
        <end position="19"/>
    </location>
</feature>
<dbReference type="AlphaFoldDB" id="A0A3S0IT75"/>
<dbReference type="RefSeq" id="WP_126520065.1">
    <property type="nucleotide sequence ID" value="NZ_RXNU01000004.1"/>
</dbReference>
<keyword evidence="5" id="KW-1185">Reference proteome</keyword>
<organism evidence="4 5">
    <name type="scientific">Shewanella canadensis</name>
    <dbReference type="NCBI Taxonomy" id="271096"/>
    <lineage>
        <taxon>Bacteria</taxon>
        <taxon>Pseudomonadati</taxon>
        <taxon>Pseudomonadota</taxon>
        <taxon>Gammaproteobacteria</taxon>
        <taxon>Alteromonadales</taxon>
        <taxon>Shewanellaceae</taxon>
        <taxon>Shewanella</taxon>
    </lineage>
</organism>
<evidence type="ECO:0000256" key="1">
    <source>
        <dbReference type="ARBA" id="ARBA00022729"/>
    </source>
</evidence>
<evidence type="ECO:0000259" key="3">
    <source>
        <dbReference type="Pfam" id="PF13505"/>
    </source>
</evidence>
<dbReference type="OrthoDB" id="5823352at2"/>
<comment type="caution">
    <text evidence="4">The sequence shown here is derived from an EMBL/GenBank/DDBJ whole genome shotgun (WGS) entry which is preliminary data.</text>
</comment>
<proteinExistence type="predicted"/>
<evidence type="ECO:0000313" key="5">
    <source>
        <dbReference type="Proteomes" id="UP000267448"/>
    </source>
</evidence>
<evidence type="ECO:0000313" key="4">
    <source>
        <dbReference type="EMBL" id="RTR39197.1"/>
    </source>
</evidence>
<evidence type="ECO:0000256" key="2">
    <source>
        <dbReference type="SAM" id="SignalP"/>
    </source>
</evidence>
<accession>A0A3S0IT75</accession>
<dbReference type="Pfam" id="PF13505">
    <property type="entry name" value="OMP_b-brl"/>
    <property type="match status" value="1"/>
</dbReference>
<feature type="chain" id="PRO_5018726744" evidence="2">
    <location>
        <begin position="20"/>
        <end position="214"/>
    </location>
</feature>
<name>A0A3S0IT75_9GAMM</name>
<dbReference type="Gene3D" id="2.40.160.20">
    <property type="match status" value="1"/>
</dbReference>
<feature type="domain" description="Outer membrane protein beta-barrel" evidence="3">
    <location>
        <begin position="78"/>
        <end position="214"/>
    </location>
</feature>
<dbReference type="EMBL" id="RXNU01000004">
    <property type="protein sequence ID" value="RTR39197.1"/>
    <property type="molecule type" value="Genomic_DNA"/>
</dbReference>
<keyword evidence="1 2" id="KW-0732">Signal</keyword>
<dbReference type="SUPFAM" id="SSF56925">
    <property type="entry name" value="OMPA-like"/>
    <property type="match status" value="1"/>
</dbReference>
<dbReference type="InterPro" id="IPR027385">
    <property type="entry name" value="Beta-barrel_OMP"/>
</dbReference>
<sequence>MKKLYSILFCILLSNTCFADDGNINNNTKEDIKNSTKTSFNKTHTLGIGFGMLSGTMEVDYVPGDPDSDSISFSEEYFYQFHIDNNWAVAVGYQETSSGFCIICTPLNGGSEARYVDITRVDNIYITAQYTYPISQRWAIYTKVGFNRYDLDYEDGRYTDIIPPSRDDIGVDLAAGLGIKFQAFNGFGIGLDYKYLGADKVQTKVGVLTISYSF</sequence>
<reference evidence="4 5" key="1">
    <citation type="submission" date="2018-12" db="EMBL/GenBank/DDBJ databases">
        <authorList>
            <person name="Yu L."/>
        </authorList>
    </citation>
    <scope>NUCLEOTIDE SEQUENCE [LARGE SCALE GENOMIC DNA]</scope>
    <source>
        <strain evidence="4 5">HAW-EB2</strain>
    </source>
</reference>
<dbReference type="InterPro" id="IPR011250">
    <property type="entry name" value="OMP/PagP_B-barrel"/>
</dbReference>